<evidence type="ECO:0000313" key="1">
    <source>
        <dbReference type="EMBL" id="XCH23004.1"/>
    </source>
</evidence>
<gene>
    <name evidence="1" type="ORF">ABV298_22095</name>
</gene>
<dbReference type="EMBL" id="CP159289">
    <property type="protein sequence ID" value="XCH23004.1"/>
    <property type="molecule type" value="Genomic_DNA"/>
</dbReference>
<name>A0AAU8FER4_9BACT</name>
<accession>A0AAU8FER4</accession>
<dbReference type="AlphaFoldDB" id="A0AAU8FER4"/>
<proteinExistence type="predicted"/>
<organism evidence="1">
    <name type="scientific">Dyadobacter sp. 676</name>
    <dbReference type="NCBI Taxonomy" id="3088362"/>
    <lineage>
        <taxon>Bacteria</taxon>
        <taxon>Pseudomonadati</taxon>
        <taxon>Bacteroidota</taxon>
        <taxon>Cytophagia</taxon>
        <taxon>Cytophagales</taxon>
        <taxon>Spirosomataceae</taxon>
        <taxon>Dyadobacter</taxon>
    </lineage>
</organism>
<dbReference type="RefSeq" id="WP_353718330.1">
    <property type="nucleotide sequence ID" value="NZ_CP159289.1"/>
</dbReference>
<sequence>MNILAYSKLKLHYSGYVKFIHCNITVMKRFLYLCFLSLIPFYARGNDAETPAGIGATAEHVNCLEAEHGKL</sequence>
<protein>
    <submittedName>
        <fullName evidence="1">Uncharacterized protein</fullName>
    </submittedName>
</protein>
<reference evidence="1" key="1">
    <citation type="submission" date="2024-06" db="EMBL/GenBank/DDBJ databases">
        <title>Sequencing and assembly of the genome of Dyadobacter sp. strain 676, a symbiont of Cyamopsis tetragonoloba.</title>
        <authorList>
            <person name="Guro P."/>
            <person name="Sazanova A."/>
            <person name="Kuznetsova I."/>
            <person name="Belimov A."/>
            <person name="Safronova V."/>
        </authorList>
    </citation>
    <scope>NUCLEOTIDE SEQUENCE</scope>
    <source>
        <strain evidence="1">676</strain>
    </source>
</reference>